<evidence type="ECO:0000313" key="5">
    <source>
        <dbReference type="RefSeq" id="XP_017974550.1"/>
    </source>
</evidence>
<dbReference type="KEGG" id="tcc:18602058"/>
<evidence type="ECO:0000313" key="4">
    <source>
        <dbReference type="Proteomes" id="UP000694886"/>
    </source>
</evidence>
<dbReference type="PANTHER" id="PTHR24128">
    <property type="entry name" value="HOMEOBOX PROTEIN WARIAI"/>
    <property type="match status" value="1"/>
</dbReference>
<gene>
    <name evidence="5" type="primary">LOC18602058</name>
</gene>
<name>A0AB32WA38_THECC</name>
<evidence type="ECO:0000259" key="3">
    <source>
        <dbReference type="Pfam" id="PF13962"/>
    </source>
</evidence>
<dbReference type="InterPro" id="IPR036770">
    <property type="entry name" value="Ankyrin_rpt-contain_sf"/>
</dbReference>
<dbReference type="PROSITE" id="PS50088">
    <property type="entry name" value="ANK_REPEAT"/>
    <property type="match status" value="2"/>
</dbReference>
<evidence type="ECO:0000256" key="2">
    <source>
        <dbReference type="SAM" id="MobiDB-lite"/>
    </source>
</evidence>
<feature type="compositionally biased region" description="Gly residues" evidence="2">
    <location>
        <begin position="281"/>
        <end position="295"/>
    </location>
</feature>
<feature type="repeat" description="ANK" evidence="1">
    <location>
        <begin position="70"/>
        <end position="102"/>
    </location>
</feature>
<dbReference type="PROSITE" id="PS50297">
    <property type="entry name" value="ANK_REP_REGION"/>
    <property type="match status" value="2"/>
</dbReference>
<dbReference type="Pfam" id="PF13857">
    <property type="entry name" value="Ank_5"/>
    <property type="match status" value="1"/>
</dbReference>
<dbReference type="AlphaFoldDB" id="A0AB32WA38"/>
<dbReference type="Proteomes" id="UP000694886">
    <property type="component" value="Chromosome 4"/>
</dbReference>
<dbReference type="GeneID" id="18602058"/>
<reference evidence="5" key="2">
    <citation type="submission" date="2025-08" db="UniProtKB">
        <authorList>
            <consortium name="RefSeq"/>
        </authorList>
    </citation>
    <scope>IDENTIFICATION</scope>
</reference>
<dbReference type="PANTHER" id="PTHR24128:SF46">
    <property type="entry name" value="ALPHA-LATROTOXIN-LHE1A-LIKE ISOFORM X1"/>
    <property type="match status" value="1"/>
</dbReference>
<accession>A0AB32WA38</accession>
<dbReference type="SMART" id="SM00248">
    <property type="entry name" value="ANK"/>
    <property type="match status" value="4"/>
</dbReference>
<dbReference type="SUPFAM" id="SSF48403">
    <property type="entry name" value="Ankyrin repeat"/>
    <property type="match status" value="1"/>
</dbReference>
<dbReference type="Pfam" id="PF12796">
    <property type="entry name" value="Ank_2"/>
    <property type="match status" value="1"/>
</dbReference>
<proteinExistence type="predicted"/>
<evidence type="ECO:0000256" key="1">
    <source>
        <dbReference type="PROSITE-ProRule" id="PRU00023"/>
    </source>
</evidence>
<feature type="repeat" description="ANK" evidence="1">
    <location>
        <begin position="155"/>
        <end position="187"/>
    </location>
</feature>
<protein>
    <submittedName>
        <fullName evidence="5">Ankyrin-1</fullName>
    </submittedName>
</protein>
<dbReference type="InterPro" id="IPR002110">
    <property type="entry name" value="Ankyrin_rpt"/>
</dbReference>
<feature type="domain" description="PGG" evidence="3">
    <location>
        <begin position="255"/>
        <end position="292"/>
    </location>
</feature>
<dbReference type="Pfam" id="PF13962">
    <property type="entry name" value="PGG"/>
    <property type="match status" value="1"/>
</dbReference>
<dbReference type="InterPro" id="IPR026961">
    <property type="entry name" value="PGG_dom"/>
</dbReference>
<reference evidence="4" key="1">
    <citation type="journal article" date="1997" name="Nucleic Acids Res.">
        <title>tRNAscan-SE: a program for improved detection of transfer RNA genes in genomic sequence.</title>
        <authorList>
            <person name="Lowe T.M."/>
            <person name="Eddy S.R."/>
        </authorList>
    </citation>
    <scope>NUCLEOTIDE SEQUENCE [LARGE SCALE GENOMIC DNA]</scope>
    <source>
        <strain evidence="4">r\B97-61/B2</strain>
    </source>
</reference>
<organism evidence="4 5">
    <name type="scientific">Theobroma cacao</name>
    <name type="common">Cacao</name>
    <name type="synonym">Cocoa</name>
    <dbReference type="NCBI Taxonomy" id="3641"/>
    <lineage>
        <taxon>Eukaryota</taxon>
        <taxon>Viridiplantae</taxon>
        <taxon>Streptophyta</taxon>
        <taxon>Embryophyta</taxon>
        <taxon>Tracheophyta</taxon>
        <taxon>Spermatophyta</taxon>
        <taxon>Magnoliopsida</taxon>
        <taxon>eudicotyledons</taxon>
        <taxon>Gunneridae</taxon>
        <taxon>Pentapetalae</taxon>
        <taxon>rosids</taxon>
        <taxon>malvids</taxon>
        <taxon>Malvales</taxon>
        <taxon>Malvaceae</taxon>
        <taxon>Byttnerioideae</taxon>
        <taxon>Theobroma</taxon>
    </lineage>
</organism>
<dbReference type="Gene3D" id="1.25.40.20">
    <property type="entry name" value="Ankyrin repeat-containing domain"/>
    <property type="match status" value="2"/>
</dbReference>
<sequence length="330" mass="36286">MNERLRGAAHSGSIDALYASIQENAHVFELIDQIPFVDTSLHLAAKAGHVEFVMEMMNLKPSFARKLNQDGLSPIHLALAYEQKEMVDLLLASDKDLACVKDTTTRNETALHIAVQSNRFDALEVLAKTAQWPFRTFRDNSKVLGIEVLNRKNNDGNTALHLAALNNQPQMMKLLLECKVDKNAINQSGLTTMDISQEQSQVDNKECIEILRRAIRLKCSIPPAPSLQDKLRSKLTFHEKLFGEAFREIFDISVERSNALLVISVLILTATYQATLSPPGGLGQRGSGGNNGSIGAGPAHLLGKSTMEDPTSNLGKSMPIRMKGVRCEAK</sequence>
<dbReference type="RefSeq" id="XP_017974550.1">
    <property type="nucleotide sequence ID" value="XM_018119061.1"/>
</dbReference>
<dbReference type="Gramene" id="Tc04v2_t010970.1">
    <property type="protein sequence ID" value="Tc04v2_p010970.1"/>
    <property type="gene ID" value="Tc04v2_g010970"/>
</dbReference>
<keyword evidence="1" id="KW-0040">ANK repeat</keyword>
<feature type="region of interest" description="Disordered" evidence="2">
    <location>
        <begin position="281"/>
        <end position="318"/>
    </location>
</feature>